<dbReference type="OrthoDB" id="9787483at2"/>
<dbReference type="GO" id="GO:0016783">
    <property type="term" value="F:sulfurtransferase activity"/>
    <property type="evidence" value="ECO:0007669"/>
    <property type="project" value="InterPro"/>
</dbReference>
<comment type="similarity">
    <text evidence="2">Belongs to the DsrE/TusD family.</text>
</comment>
<proteinExistence type="inferred from homology"/>
<dbReference type="Pfam" id="PF02635">
    <property type="entry name" value="DsrE"/>
    <property type="match status" value="1"/>
</dbReference>
<evidence type="ECO:0000256" key="1">
    <source>
        <dbReference type="ARBA" id="ARBA00004496"/>
    </source>
</evidence>
<dbReference type="InterPro" id="IPR003787">
    <property type="entry name" value="Sulphur_relay_DsrE/F-like"/>
</dbReference>
<dbReference type="GO" id="GO:1990228">
    <property type="term" value="C:sulfurtransferase complex"/>
    <property type="evidence" value="ECO:0007669"/>
    <property type="project" value="TreeGrafter"/>
</dbReference>
<comment type="subcellular location">
    <subcellularLocation>
        <location evidence="1">Cytoplasm</location>
    </subcellularLocation>
</comment>
<dbReference type="PANTHER" id="PTHR34874">
    <property type="entry name" value="PROTEIN YCHN"/>
    <property type="match status" value="1"/>
</dbReference>
<dbReference type="AlphaFoldDB" id="A0A1G5QDN8"/>
<keyword evidence="4" id="KW-0808">Transferase</keyword>
<keyword evidence="6" id="KW-1185">Reference proteome</keyword>
<dbReference type="SUPFAM" id="SSF75169">
    <property type="entry name" value="DsrEFH-like"/>
    <property type="match status" value="1"/>
</dbReference>
<gene>
    <name evidence="5" type="ORF">SAMN03097708_01920</name>
</gene>
<dbReference type="RefSeq" id="WP_092995961.1">
    <property type="nucleotide sequence ID" value="NZ_FMWD01000005.1"/>
</dbReference>
<dbReference type="PANTHER" id="PTHR34874:SF3">
    <property type="entry name" value="SULFURTRANSFERASE TUSD"/>
    <property type="match status" value="1"/>
</dbReference>
<dbReference type="EMBL" id="FMWD01000005">
    <property type="protein sequence ID" value="SCZ59758.1"/>
    <property type="molecule type" value="Genomic_DNA"/>
</dbReference>
<evidence type="ECO:0000313" key="5">
    <source>
        <dbReference type="EMBL" id="SCZ59758.1"/>
    </source>
</evidence>
<dbReference type="GO" id="GO:0097163">
    <property type="term" value="F:sulfur carrier activity"/>
    <property type="evidence" value="ECO:0007669"/>
    <property type="project" value="TreeGrafter"/>
</dbReference>
<evidence type="ECO:0000256" key="2">
    <source>
        <dbReference type="ARBA" id="ARBA00007067"/>
    </source>
</evidence>
<dbReference type="FunFam" id="3.40.1260.10:FF:000001">
    <property type="entry name" value="Sulfurtransferase TusD"/>
    <property type="match status" value="1"/>
</dbReference>
<protein>
    <submittedName>
        <fullName evidence="5">tRNA 2-thiouridine synthesizing protein D</fullName>
    </submittedName>
</protein>
<evidence type="ECO:0000313" key="6">
    <source>
        <dbReference type="Proteomes" id="UP000199648"/>
    </source>
</evidence>
<name>A0A1G5QDN8_9GAMM</name>
<sequence length="130" mass="14431">MKFTVQVNEGPYQHQASDSAYLFTKAALEKGHEIYRVFFYHDGVNNGTRLTTPPQDDRNIVNRWSELAEQHNLDLVICVAAAQRRGIADADEAKRNGKDADNIAPGFRISGLGQLIEGGIQSDRLVVFGD</sequence>
<dbReference type="NCBIfam" id="TIGR03012">
    <property type="entry name" value="sulf_tusD_dsrE"/>
    <property type="match status" value="1"/>
</dbReference>
<dbReference type="InterPro" id="IPR027396">
    <property type="entry name" value="DsrEFH-like"/>
</dbReference>
<dbReference type="NCBIfam" id="NF001237">
    <property type="entry name" value="PRK00207.1"/>
    <property type="match status" value="1"/>
</dbReference>
<dbReference type="InterPro" id="IPR017463">
    <property type="entry name" value="Sulphur_relay_TusD/DsrE"/>
</dbReference>
<evidence type="ECO:0000256" key="4">
    <source>
        <dbReference type="ARBA" id="ARBA00022679"/>
    </source>
</evidence>
<dbReference type="Gene3D" id="3.40.1260.10">
    <property type="entry name" value="DsrEFH-like"/>
    <property type="match status" value="1"/>
</dbReference>
<accession>A0A1G5QDN8</accession>
<dbReference type="Proteomes" id="UP000199648">
    <property type="component" value="Unassembled WGS sequence"/>
</dbReference>
<dbReference type="STRING" id="415747.SAMN03097708_01920"/>
<evidence type="ECO:0000256" key="3">
    <source>
        <dbReference type="ARBA" id="ARBA00022490"/>
    </source>
</evidence>
<keyword evidence="3" id="KW-0963">Cytoplasm</keyword>
<reference evidence="5 6" key="1">
    <citation type="submission" date="2016-10" db="EMBL/GenBank/DDBJ databases">
        <authorList>
            <person name="de Groot N.N."/>
        </authorList>
    </citation>
    <scope>NUCLEOTIDE SEQUENCE [LARGE SCALE GENOMIC DNA]</scope>
    <source>
        <strain evidence="5 6">HLD2</strain>
    </source>
</reference>
<dbReference type="GO" id="GO:0002143">
    <property type="term" value="P:tRNA wobble position uridine thiolation"/>
    <property type="evidence" value="ECO:0007669"/>
    <property type="project" value="TreeGrafter"/>
</dbReference>
<organism evidence="5 6">
    <name type="scientific">Thiohalomonas denitrificans</name>
    <dbReference type="NCBI Taxonomy" id="415747"/>
    <lineage>
        <taxon>Bacteria</taxon>
        <taxon>Pseudomonadati</taxon>
        <taxon>Pseudomonadota</taxon>
        <taxon>Gammaproteobacteria</taxon>
        <taxon>Thiohalomonadales</taxon>
        <taxon>Thiohalomonadaceae</taxon>
        <taxon>Thiohalomonas</taxon>
    </lineage>
</organism>